<name>A0ABQ9U2J2_SAGOE</name>
<evidence type="ECO:0000313" key="2">
    <source>
        <dbReference type="EMBL" id="KAK2091291.1"/>
    </source>
</evidence>
<accession>A0ABQ9U2J2</accession>
<evidence type="ECO:0000313" key="3">
    <source>
        <dbReference type="Proteomes" id="UP001266305"/>
    </source>
</evidence>
<feature type="compositionally biased region" description="Gly residues" evidence="1">
    <location>
        <begin position="92"/>
        <end position="115"/>
    </location>
</feature>
<dbReference type="EMBL" id="JASSZA010000016">
    <property type="protein sequence ID" value="KAK2091291.1"/>
    <property type="molecule type" value="Genomic_DNA"/>
</dbReference>
<feature type="region of interest" description="Disordered" evidence="1">
    <location>
        <begin position="73"/>
        <end position="125"/>
    </location>
</feature>
<comment type="caution">
    <text evidence="2">The sequence shown here is derived from an EMBL/GenBank/DDBJ whole genome shotgun (WGS) entry which is preliminary data.</text>
</comment>
<organism evidence="2 3">
    <name type="scientific">Saguinus oedipus</name>
    <name type="common">Cotton-top tamarin</name>
    <name type="synonym">Oedipomidas oedipus</name>
    <dbReference type="NCBI Taxonomy" id="9490"/>
    <lineage>
        <taxon>Eukaryota</taxon>
        <taxon>Metazoa</taxon>
        <taxon>Chordata</taxon>
        <taxon>Craniata</taxon>
        <taxon>Vertebrata</taxon>
        <taxon>Euteleostomi</taxon>
        <taxon>Mammalia</taxon>
        <taxon>Eutheria</taxon>
        <taxon>Euarchontoglires</taxon>
        <taxon>Primates</taxon>
        <taxon>Haplorrhini</taxon>
        <taxon>Platyrrhini</taxon>
        <taxon>Cebidae</taxon>
        <taxon>Callitrichinae</taxon>
        <taxon>Saguinus</taxon>
    </lineage>
</organism>
<protein>
    <submittedName>
        <fullName evidence="2">Uncharacterized protein</fullName>
    </submittedName>
</protein>
<keyword evidence="3" id="KW-1185">Reference proteome</keyword>
<reference evidence="2 3" key="1">
    <citation type="submission" date="2023-05" db="EMBL/GenBank/DDBJ databases">
        <title>B98-5 Cell Line De Novo Hybrid Assembly: An Optical Mapping Approach.</title>
        <authorList>
            <person name="Kananen K."/>
            <person name="Auerbach J.A."/>
            <person name="Kautto E."/>
            <person name="Blachly J.S."/>
        </authorList>
    </citation>
    <scope>NUCLEOTIDE SEQUENCE [LARGE SCALE GENOMIC DNA]</scope>
    <source>
        <strain evidence="2">B95-8</strain>
        <tissue evidence="2">Cell line</tissue>
    </source>
</reference>
<feature type="region of interest" description="Disordered" evidence="1">
    <location>
        <begin position="30"/>
        <end position="60"/>
    </location>
</feature>
<sequence length="142" mass="13986">MNELWLATKFHVWKGGLGACLPGAIEASKVGAGEQKTASRGRGRSQNCLRSSAAADQGEPQVLEAVTAGLAVGTEPGRVGAPANRKSRSGARRGGPAGQWGVPGVGVGVGSGGSPAGTSQAPAGGVASRPVLSVLLCKMGPF</sequence>
<dbReference type="Proteomes" id="UP001266305">
    <property type="component" value="Unassembled WGS sequence"/>
</dbReference>
<gene>
    <name evidence="2" type="ORF">P7K49_030575</name>
</gene>
<evidence type="ECO:0000256" key="1">
    <source>
        <dbReference type="SAM" id="MobiDB-lite"/>
    </source>
</evidence>
<proteinExistence type="predicted"/>